<evidence type="ECO:0000256" key="1">
    <source>
        <dbReference type="ARBA" id="ARBA00010646"/>
    </source>
</evidence>
<accession>A0ABW2YED4</accession>
<reference evidence="5" key="1">
    <citation type="journal article" date="2019" name="Int. J. Syst. Evol. Microbiol.">
        <title>The Global Catalogue of Microorganisms (GCM) 10K type strain sequencing project: providing services to taxonomists for standard genome sequencing and annotation.</title>
        <authorList>
            <consortium name="The Broad Institute Genomics Platform"/>
            <consortium name="The Broad Institute Genome Sequencing Center for Infectious Disease"/>
            <person name="Wu L."/>
            <person name="Ma J."/>
        </authorList>
    </citation>
    <scope>NUCLEOTIDE SEQUENCE [LARGE SCALE GENOMIC DNA]</scope>
    <source>
        <strain evidence="5">CCUG 55585</strain>
    </source>
</reference>
<organism evidence="4 5">
    <name type="scientific">Lysobacter brunescens</name>
    <dbReference type="NCBI Taxonomy" id="262323"/>
    <lineage>
        <taxon>Bacteria</taxon>
        <taxon>Pseudomonadati</taxon>
        <taxon>Pseudomonadota</taxon>
        <taxon>Gammaproteobacteria</taxon>
        <taxon>Lysobacterales</taxon>
        <taxon>Lysobacteraceae</taxon>
        <taxon>Lysobacter</taxon>
    </lineage>
</organism>
<gene>
    <name evidence="4" type="ORF">ACFQ0E_11680</name>
</gene>
<dbReference type="Pfam" id="PF01183">
    <property type="entry name" value="Glyco_hydro_25"/>
    <property type="match status" value="1"/>
</dbReference>
<dbReference type="InterPro" id="IPR018077">
    <property type="entry name" value="Glyco_hydro_fam25_subgr"/>
</dbReference>
<dbReference type="SMART" id="SM00641">
    <property type="entry name" value="Glyco_25"/>
    <property type="match status" value="1"/>
</dbReference>
<evidence type="ECO:0000256" key="2">
    <source>
        <dbReference type="ARBA" id="ARBA00022801"/>
    </source>
</evidence>
<dbReference type="PROSITE" id="PS51904">
    <property type="entry name" value="GLYCOSYL_HYDROL_F25_2"/>
    <property type="match status" value="1"/>
</dbReference>
<name>A0ABW2YED4_9GAMM</name>
<dbReference type="SUPFAM" id="SSF51445">
    <property type="entry name" value="(Trans)glycosidases"/>
    <property type="match status" value="1"/>
</dbReference>
<dbReference type="InterPro" id="IPR002053">
    <property type="entry name" value="Glyco_hydro_25"/>
</dbReference>
<dbReference type="PANTHER" id="PTHR34135">
    <property type="entry name" value="LYSOZYME"/>
    <property type="match status" value="1"/>
</dbReference>
<evidence type="ECO:0000313" key="4">
    <source>
        <dbReference type="EMBL" id="MFD0726253.1"/>
    </source>
</evidence>
<protein>
    <submittedName>
        <fullName evidence="4">Glycoside hydrolase family 25 protein</fullName>
    </submittedName>
</protein>
<sequence>MATDGAGEVQGVDVSKYQGTIDFAKIKGAGMTYVFVKATEGITGVDPDYAHNITAAREAGLVVGTYHFYETNDDPSAQFGNFRQHADVKPGDLPPVVDIEVLAKGSRPDLVDDLKSFLAQLEQAYGAKPILYSGVSFANEYLTGFGAYPLWVAEYTSAATPKVPTGWPTWTFWQYSQSGSVAGISGAVDMDRFNGTTAQFDALRIA</sequence>
<dbReference type="InterPro" id="IPR017853">
    <property type="entry name" value="GH"/>
</dbReference>
<dbReference type="Gene3D" id="3.20.20.80">
    <property type="entry name" value="Glycosidases"/>
    <property type="match status" value="1"/>
</dbReference>
<dbReference type="EMBL" id="JBHTIF010000001">
    <property type="protein sequence ID" value="MFD0726253.1"/>
    <property type="molecule type" value="Genomic_DNA"/>
</dbReference>
<comment type="similarity">
    <text evidence="1">Belongs to the glycosyl hydrolase 25 family.</text>
</comment>
<keyword evidence="2 4" id="KW-0378">Hydrolase</keyword>
<comment type="caution">
    <text evidence="4">The sequence shown here is derived from an EMBL/GenBank/DDBJ whole genome shotgun (WGS) entry which is preliminary data.</text>
</comment>
<evidence type="ECO:0000313" key="5">
    <source>
        <dbReference type="Proteomes" id="UP001597110"/>
    </source>
</evidence>
<proteinExistence type="inferred from homology"/>
<keyword evidence="5" id="KW-1185">Reference proteome</keyword>
<dbReference type="Proteomes" id="UP001597110">
    <property type="component" value="Unassembled WGS sequence"/>
</dbReference>
<keyword evidence="3" id="KW-0326">Glycosidase</keyword>
<dbReference type="PANTHER" id="PTHR34135:SF2">
    <property type="entry name" value="LYSOZYME"/>
    <property type="match status" value="1"/>
</dbReference>
<evidence type="ECO:0000256" key="3">
    <source>
        <dbReference type="ARBA" id="ARBA00023295"/>
    </source>
</evidence>
<dbReference type="RefSeq" id="WP_386823832.1">
    <property type="nucleotide sequence ID" value="NZ_JBHTIF010000001.1"/>
</dbReference>
<dbReference type="GO" id="GO:0016787">
    <property type="term" value="F:hydrolase activity"/>
    <property type="evidence" value="ECO:0007669"/>
    <property type="project" value="UniProtKB-KW"/>
</dbReference>